<comment type="caution">
    <text evidence="1">The sequence shown here is derived from an EMBL/GenBank/DDBJ whole genome shotgun (WGS) entry which is preliminary data.</text>
</comment>
<evidence type="ECO:0000313" key="2">
    <source>
        <dbReference type="Proteomes" id="UP001434883"/>
    </source>
</evidence>
<dbReference type="InterPro" id="IPR008972">
    <property type="entry name" value="Cupredoxin"/>
</dbReference>
<organism evidence="1 2">
    <name type="scientific">Xenoophorus captivus</name>
    <dbReference type="NCBI Taxonomy" id="1517983"/>
    <lineage>
        <taxon>Eukaryota</taxon>
        <taxon>Metazoa</taxon>
        <taxon>Chordata</taxon>
        <taxon>Craniata</taxon>
        <taxon>Vertebrata</taxon>
        <taxon>Euteleostomi</taxon>
        <taxon>Actinopterygii</taxon>
        <taxon>Neopterygii</taxon>
        <taxon>Teleostei</taxon>
        <taxon>Neoteleostei</taxon>
        <taxon>Acanthomorphata</taxon>
        <taxon>Ovalentaria</taxon>
        <taxon>Atherinomorphae</taxon>
        <taxon>Cyprinodontiformes</taxon>
        <taxon>Goodeidae</taxon>
        <taxon>Xenoophorus</taxon>
    </lineage>
</organism>
<sequence>LGLDEKMSLIFGVFDENRSWYFKENMQRSARKSYNTTNPEFYESNVIYSINGIMFSGRQFVMCETDVRFWHVANVGTGSEFLSIYFTGNLFQHQGLYQSVLTLFPMTAVTIPMETEMIGEIKSSHLHPFLNMNMLAC</sequence>
<evidence type="ECO:0000313" key="1">
    <source>
        <dbReference type="EMBL" id="MEQ2199217.1"/>
    </source>
</evidence>
<feature type="non-terminal residue" evidence="1">
    <location>
        <position position="1"/>
    </location>
</feature>
<protein>
    <submittedName>
        <fullName evidence="1">Uncharacterized protein</fullName>
    </submittedName>
</protein>
<accession>A0ABV0QTQ7</accession>
<dbReference type="EMBL" id="JAHRIN010024091">
    <property type="protein sequence ID" value="MEQ2199217.1"/>
    <property type="molecule type" value="Genomic_DNA"/>
</dbReference>
<reference evidence="1 2" key="1">
    <citation type="submission" date="2021-06" db="EMBL/GenBank/DDBJ databases">
        <authorList>
            <person name="Palmer J.M."/>
        </authorList>
    </citation>
    <scope>NUCLEOTIDE SEQUENCE [LARGE SCALE GENOMIC DNA]</scope>
    <source>
        <strain evidence="1 2">XC_2019</strain>
        <tissue evidence="1">Muscle</tissue>
    </source>
</reference>
<name>A0ABV0QTQ7_9TELE</name>
<dbReference type="Proteomes" id="UP001434883">
    <property type="component" value="Unassembled WGS sequence"/>
</dbReference>
<dbReference type="SUPFAM" id="SSF49503">
    <property type="entry name" value="Cupredoxins"/>
    <property type="match status" value="1"/>
</dbReference>
<proteinExistence type="predicted"/>
<gene>
    <name evidence="1" type="ORF">XENOCAPTIV_027674</name>
</gene>
<dbReference type="Gene3D" id="2.60.40.420">
    <property type="entry name" value="Cupredoxins - blue copper proteins"/>
    <property type="match status" value="1"/>
</dbReference>
<keyword evidence="2" id="KW-1185">Reference proteome</keyword>